<evidence type="ECO:0000313" key="2">
    <source>
        <dbReference type="EMBL" id="ALA59826.1"/>
    </source>
</evidence>
<dbReference type="RefSeq" id="WP_053380777.1">
    <property type="nucleotide sequence ID" value="NZ_CP011801.1"/>
</dbReference>
<keyword evidence="1" id="KW-0648">Protein biosynthesis</keyword>
<keyword evidence="1 2" id="KW-0436">Ligase</keyword>
<dbReference type="GO" id="GO:0016740">
    <property type="term" value="F:transferase activity"/>
    <property type="evidence" value="ECO:0007669"/>
    <property type="project" value="UniProtKB-KW"/>
</dbReference>
<comment type="similarity">
    <text evidence="1">Belongs to the GatC family.</text>
</comment>
<dbReference type="HAMAP" id="MF_00122">
    <property type="entry name" value="GatC"/>
    <property type="match status" value="1"/>
</dbReference>
<comment type="subunit">
    <text evidence="1">Heterotrimer of A, B and C subunits.</text>
</comment>
<evidence type="ECO:0000313" key="3">
    <source>
        <dbReference type="Proteomes" id="UP000069205"/>
    </source>
</evidence>
<accession>A0A0K2GFV1</accession>
<dbReference type="KEGG" id="nmv:NITMOv2_3434"/>
<dbReference type="GO" id="GO:0070681">
    <property type="term" value="P:glutaminyl-tRNAGln biosynthesis via transamidation"/>
    <property type="evidence" value="ECO:0007669"/>
    <property type="project" value="TreeGrafter"/>
</dbReference>
<dbReference type="SUPFAM" id="SSF141000">
    <property type="entry name" value="Glu-tRNAGln amidotransferase C subunit"/>
    <property type="match status" value="1"/>
</dbReference>
<comment type="catalytic activity">
    <reaction evidence="1">
        <text>L-glutamyl-tRNA(Gln) + L-glutamine + ATP + H2O = L-glutaminyl-tRNA(Gln) + L-glutamate + ADP + phosphate + H(+)</text>
        <dbReference type="Rhea" id="RHEA:17521"/>
        <dbReference type="Rhea" id="RHEA-COMP:9681"/>
        <dbReference type="Rhea" id="RHEA-COMP:9684"/>
        <dbReference type="ChEBI" id="CHEBI:15377"/>
        <dbReference type="ChEBI" id="CHEBI:15378"/>
        <dbReference type="ChEBI" id="CHEBI:29985"/>
        <dbReference type="ChEBI" id="CHEBI:30616"/>
        <dbReference type="ChEBI" id="CHEBI:43474"/>
        <dbReference type="ChEBI" id="CHEBI:58359"/>
        <dbReference type="ChEBI" id="CHEBI:78520"/>
        <dbReference type="ChEBI" id="CHEBI:78521"/>
        <dbReference type="ChEBI" id="CHEBI:456216"/>
    </reaction>
</comment>
<dbReference type="Gene3D" id="1.10.20.60">
    <property type="entry name" value="Glu-tRNAGln amidotransferase C subunit, N-terminal domain"/>
    <property type="match status" value="1"/>
</dbReference>
<dbReference type="GO" id="GO:0005524">
    <property type="term" value="F:ATP binding"/>
    <property type="evidence" value="ECO:0007669"/>
    <property type="project" value="UniProtKB-KW"/>
</dbReference>
<dbReference type="InterPro" id="IPR036113">
    <property type="entry name" value="Asp/Glu-ADT_sf_sub_c"/>
</dbReference>
<dbReference type="GO" id="GO:0006450">
    <property type="term" value="P:regulation of translational fidelity"/>
    <property type="evidence" value="ECO:0007669"/>
    <property type="project" value="InterPro"/>
</dbReference>
<dbReference type="GO" id="GO:0050567">
    <property type="term" value="F:glutaminyl-tRNA synthase (glutamine-hydrolyzing) activity"/>
    <property type="evidence" value="ECO:0007669"/>
    <property type="project" value="UniProtKB-UniRule"/>
</dbReference>
<dbReference type="PATRIC" id="fig|42253.5.peg.3387"/>
<dbReference type="EC" id="6.3.5.-" evidence="1"/>
<dbReference type="GO" id="GO:0050566">
    <property type="term" value="F:asparaginyl-tRNA synthase (glutamine-hydrolyzing) activity"/>
    <property type="evidence" value="ECO:0007669"/>
    <property type="project" value="RHEA"/>
</dbReference>
<dbReference type="PANTHER" id="PTHR15004">
    <property type="entry name" value="GLUTAMYL-TRNA(GLN) AMIDOTRANSFERASE SUBUNIT C, MITOCHONDRIAL"/>
    <property type="match status" value="1"/>
</dbReference>
<dbReference type="PANTHER" id="PTHR15004:SF0">
    <property type="entry name" value="GLUTAMYL-TRNA(GLN) AMIDOTRANSFERASE SUBUNIT C, MITOCHONDRIAL"/>
    <property type="match status" value="1"/>
</dbReference>
<comment type="catalytic activity">
    <reaction evidence="1">
        <text>L-aspartyl-tRNA(Asn) + L-glutamine + ATP + H2O = L-asparaginyl-tRNA(Asn) + L-glutamate + ADP + phosphate + 2 H(+)</text>
        <dbReference type="Rhea" id="RHEA:14513"/>
        <dbReference type="Rhea" id="RHEA-COMP:9674"/>
        <dbReference type="Rhea" id="RHEA-COMP:9677"/>
        <dbReference type="ChEBI" id="CHEBI:15377"/>
        <dbReference type="ChEBI" id="CHEBI:15378"/>
        <dbReference type="ChEBI" id="CHEBI:29985"/>
        <dbReference type="ChEBI" id="CHEBI:30616"/>
        <dbReference type="ChEBI" id="CHEBI:43474"/>
        <dbReference type="ChEBI" id="CHEBI:58359"/>
        <dbReference type="ChEBI" id="CHEBI:78515"/>
        <dbReference type="ChEBI" id="CHEBI:78516"/>
        <dbReference type="ChEBI" id="CHEBI:456216"/>
    </reaction>
</comment>
<dbReference type="EMBL" id="CP011801">
    <property type="protein sequence ID" value="ALA59826.1"/>
    <property type="molecule type" value="Genomic_DNA"/>
</dbReference>
<dbReference type="OrthoDB" id="9813938at2"/>
<dbReference type="STRING" id="42253.NITMOv2_3434"/>
<proteinExistence type="inferred from homology"/>
<keyword evidence="1" id="KW-0067">ATP-binding</keyword>
<dbReference type="AlphaFoldDB" id="A0A0K2GFV1"/>
<evidence type="ECO:0000256" key="1">
    <source>
        <dbReference type="HAMAP-Rule" id="MF_00122"/>
    </source>
</evidence>
<dbReference type="Pfam" id="PF02686">
    <property type="entry name" value="GatC"/>
    <property type="match status" value="1"/>
</dbReference>
<dbReference type="NCBIfam" id="TIGR00135">
    <property type="entry name" value="gatC"/>
    <property type="match status" value="1"/>
</dbReference>
<dbReference type="Proteomes" id="UP000069205">
    <property type="component" value="Chromosome"/>
</dbReference>
<name>A0A0K2GFV1_NITMO</name>
<sequence length="95" mass="10482">MEISKQEVEKVAALARLLVSDGEKEMFAKQLSQILTHVEKLDQYDTKGVEPASTVFGQVNVFRDDVARPSLPVEQALANAPEREADGFAVPKIIE</sequence>
<dbReference type="InterPro" id="IPR003837">
    <property type="entry name" value="GatC"/>
</dbReference>
<protein>
    <recommendedName>
        <fullName evidence="1">Aspartyl/glutamyl-tRNA(Asn/Gln) amidotransferase subunit C</fullName>
        <shortName evidence="1">Asp/Glu-ADT subunit C</shortName>
        <ecNumber evidence="1">6.3.5.-</ecNumber>
    </recommendedName>
</protein>
<organism evidence="2 3">
    <name type="scientific">Nitrospira moscoviensis</name>
    <dbReference type="NCBI Taxonomy" id="42253"/>
    <lineage>
        <taxon>Bacteria</taxon>
        <taxon>Pseudomonadati</taxon>
        <taxon>Nitrospirota</taxon>
        <taxon>Nitrospiria</taxon>
        <taxon>Nitrospirales</taxon>
        <taxon>Nitrospiraceae</taxon>
        <taxon>Nitrospira</taxon>
    </lineage>
</organism>
<reference evidence="2 3" key="1">
    <citation type="journal article" date="2015" name="Proc. Natl. Acad. Sci. U.S.A.">
        <title>Expanded metabolic versatility of ubiquitous nitrite-oxidizing bacteria from the genus Nitrospira.</title>
        <authorList>
            <person name="Koch H."/>
            <person name="Lucker S."/>
            <person name="Albertsen M."/>
            <person name="Kitzinger K."/>
            <person name="Herbold C."/>
            <person name="Spieck E."/>
            <person name="Nielsen P.H."/>
            <person name="Wagner M."/>
            <person name="Daims H."/>
        </authorList>
    </citation>
    <scope>NUCLEOTIDE SEQUENCE [LARGE SCALE GENOMIC DNA]</scope>
    <source>
        <strain evidence="2 3">NSP M-1</strain>
    </source>
</reference>
<gene>
    <name evidence="1 2" type="primary">gatC</name>
    <name evidence="2" type="ORF">NITMOv2_3434</name>
</gene>
<keyword evidence="2" id="KW-0808">Transferase</keyword>
<keyword evidence="1" id="KW-0547">Nucleotide-binding</keyword>
<keyword evidence="3" id="KW-1185">Reference proteome</keyword>
<comment type="function">
    <text evidence="1">Allows the formation of correctly charged Asn-tRNA(Asn) or Gln-tRNA(Gln) through the transamidation of misacylated Asp-tRNA(Asn) or Glu-tRNA(Gln) in organisms which lack either or both of asparaginyl-tRNA or glutaminyl-tRNA synthetases. The reaction takes place in the presence of glutamine and ATP through an activated phospho-Asp-tRNA(Asn) or phospho-Glu-tRNA(Gln).</text>
</comment>
<dbReference type="GO" id="GO:0006412">
    <property type="term" value="P:translation"/>
    <property type="evidence" value="ECO:0007669"/>
    <property type="project" value="UniProtKB-UniRule"/>
</dbReference>